<dbReference type="PANTHER" id="PTHR11730">
    <property type="entry name" value="AMMONIUM TRANSPORTER"/>
    <property type="match status" value="1"/>
</dbReference>
<name>A0A1X7AM04_9GAMM</name>
<sequence length="403" mass="42871">MDALQEVQQEVLVRALDALFIIQGGALVLLMHAGFAFVEVGTVRRKNQANGLCRVLCDLSVSVLAYTLIGSVIFAWPFSPPAIWSSWAAPADIWPRHFFILLSIAAIPAIISGGIAERVRFVPQLLATALIMAFLFPFLDALVVHDRFGFQAQLCCWFAAPFHDYADAVVIHGFAGWAALAATLVIGPRQGRFGPKGRKDFPPSNIPFMALGTWILMVGWFGFTVLAVPAIHQINGLVVMNVVMAMAGGIVAGLIIGRGDTGFIHNGALSGLVAICAGADVMHPLAALLTGSVASVGFVLIFTRIQQRRRVDDVLGVWPLHGVNGIWGVVAAGLFGQTALGGLGGVSLYAQIVGALVGIVVGFIGGLLVYGLIHLFIGLRLSPEQEARGADLSLHRIRSSRNE</sequence>
<dbReference type="PANTHER" id="PTHR11730:SF89">
    <property type="entry name" value="AMMONIUM TRANSPORTER SLL0108-RELATED"/>
    <property type="match status" value="1"/>
</dbReference>
<protein>
    <submittedName>
        <fullName evidence="7">Ammonia channel</fullName>
    </submittedName>
</protein>
<dbReference type="InterPro" id="IPR024041">
    <property type="entry name" value="NH4_transpt_AmtB-like_dom"/>
</dbReference>
<dbReference type="RefSeq" id="WP_087111506.1">
    <property type="nucleotide sequence ID" value="NZ_CBCSCN010000007.1"/>
</dbReference>
<dbReference type="SUPFAM" id="SSF111352">
    <property type="entry name" value="Ammonium transporter"/>
    <property type="match status" value="1"/>
</dbReference>
<dbReference type="GO" id="GO:0016020">
    <property type="term" value="C:membrane"/>
    <property type="evidence" value="ECO:0007669"/>
    <property type="project" value="UniProtKB-SubCell"/>
</dbReference>
<dbReference type="Proteomes" id="UP000196573">
    <property type="component" value="Unassembled WGS sequence"/>
</dbReference>
<evidence type="ECO:0000256" key="3">
    <source>
        <dbReference type="ARBA" id="ARBA00022989"/>
    </source>
</evidence>
<dbReference type="Gene3D" id="1.10.3430.10">
    <property type="entry name" value="Ammonium transporter AmtB like domains"/>
    <property type="match status" value="1"/>
</dbReference>
<evidence type="ECO:0000259" key="6">
    <source>
        <dbReference type="Pfam" id="PF00909"/>
    </source>
</evidence>
<feature type="transmembrane region" description="Helical" evidence="5">
    <location>
        <begin position="20"/>
        <end position="43"/>
    </location>
</feature>
<feature type="transmembrane region" description="Helical" evidence="5">
    <location>
        <begin position="263"/>
        <end position="279"/>
    </location>
</feature>
<dbReference type="InterPro" id="IPR029020">
    <property type="entry name" value="Ammonium/urea_transptr"/>
</dbReference>
<dbReference type="AlphaFoldDB" id="A0A1X7AM04"/>
<evidence type="ECO:0000313" key="7">
    <source>
        <dbReference type="EMBL" id="SMA49212.1"/>
    </source>
</evidence>
<dbReference type="GO" id="GO:0097272">
    <property type="term" value="P:ammonium homeostasis"/>
    <property type="evidence" value="ECO:0007669"/>
    <property type="project" value="TreeGrafter"/>
</dbReference>
<feature type="transmembrane region" description="Helical" evidence="5">
    <location>
        <begin position="55"/>
        <end position="78"/>
    </location>
</feature>
<feature type="transmembrane region" description="Helical" evidence="5">
    <location>
        <begin position="165"/>
        <end position="187"/>
    </location>
</feature>
<feature type="transmembrane region" description="Helical" evidence="5">
    <location>
        <begin position="208"/>
        <end position="231"/>
    </location>
</feature>
<evidence type="ECO:0000313" key="8">
    <source>
        <dbReference type="Proteomes" id="UP000196573"/>
    </source>
</evidence>
<feature type="transmembrane region" description="Helical" evidence="5">
    <location>
        <begin position="125"/>
        <end position="145"/>
    </location>
</feature>
<dbReference type="GO" id="GO:0008519">
    <property type="term" value="F:ammonium channel activity"/>
    <property type="evidence" value="ECO:0007669"/>
    <property type="project" value="InterPro"/>
</dbReference>
<feature type="transmembrane region" description="Helical" evidence="5">
    <location>
        <begin position="315"/>
        <end position="336"/>
    </location>
</feature>
<organism evidence="7 8">
    <name type="scientific">Parendozoicomonas haliclonae</name>
    <dbReference type="NCBI Taxonomy" id="1960125"/>
    <lineage>
        <taxon>Bacteria</taxon>
        <taxon>Pseudomonadati</taxon>
        <taxon>Pseudomonadota</taxon>
        <taxon>Gammaproteobacteria</taxon>
        <taxon>Oceanospirillales</taxon>
        <taxon>Endozoicomonadaceae</taxon>
        <taxon>Parendozoicomonas</taxon>
    </lineage>
</organism>
<comment type="subcellular location">
    <subcellularLocation>
        <location evidence="1">Membrane</location>
        <topology evidence="1">Multi-pass membrane protein</topology>
    </subcellularLocation>
</comment>
<dbReference type="EMBL" id="FWPT01000007">
    <property type="protein sequence ID" value="SMA49212.1"/>
    <property type="molecule type" value="Genomic_DNA"/>
</dbReference>
<evidence type="ECO:0000256" key="1">
    <source>
        <dbReference type="ARBA" id="ARBA00004141"/>
    </source>
</evidence>
<reference evidence="7 8" key="1">
    <citation type="submission" date="2017-03" db="EMBL/GenBank/DDBJ databases">
        <authorList>
            <person name="Afonso C.L."/>
            <person name="Miller P.J."/>
            <person name="Scott M.A."/>
            <person name="Spackman E."/>
            <person name="Goraichik I."/>
            <person name="Dimitrov K.M."/>
            <person name="Suarez D.L."/>
            <person name="Swayne D.E."/>
        </authorList>
    </citation>
    <scope>NUCLEOTIDE SEQUENCE [LARGE SCALE GENOMIC DNA]</scope>
    <source>
        <strain evidence="7">SB41UT1</strain>
    </source>
</reference>
<feature type="transmembrane region" description="Helical" evidence="5">
    <location>
        <begin position="237"/>
        <end position="256"/>
    </location>
</feature>
<evidence type="ECO:0000256" key="2">
    <source>
        <dbReference type="ARBA" id="ARBA00022692"/>
    </source>
</evidence>
<proteinExistence type="predicted"/>
<feature type="domain" description="Ammonium transporter AmtB-like" evidence="6">
    <location>
        <begin position="20"/>
        <end position="395"/>
    </location>
</feature>
<keyword evidence="8" id="KW-1185">Reference proteome</keyword>
<feature type="transmembrane region" description="Helical" evidence="5">
    <location>
        <begin position="348"/>
        <end position="373"/>
    </location>
</feature>
<evidence type="ECO:0000256" key="5">
    <source>
        <dbReference type="SAM" id="Phobius"/>
    </source>
</evidence>
<keyword evidence="3 5" id="KW-1133">Transmembrane helix</keyword>
<evidence type="ECO:0000256" key="4">
    <source>
        <dbReference type="ARBA" id="ARBA00023136"/>
    </source>
</evidence>
<dbReference type="Pfam" id="PF00909">
    <property type="entry name" value="Ammonium_transp"/>
    <property type="match status" value="1"/>
</dbReference>
<gene>
    <name evidence="7" type="primary">amtB_3</name>
    <name evidence="7" type="ORF">EHSB41UT_03116</name>
</gene>
<keyword evidence="4 5" id="KW-0472">Membrane</keyword>
<accession>A0A1X7AM04</accession>
<dbReference type="OrthoDB" id="9814202at2"/>
<feature type="transmembrane region" description="Helical" evidence="5">
    <location>
        <begin position="285"/>
        <end position="303"/>
    </location>
</feature>
<feature type="transmembrane region" description="Helical" evidence="5">
    <location>
        <begin position="98"/>
        <end position="116"/>
    </location>
</feature>
<keyword evidence="2 5" id="KW-0812">Transmembrane</keyword>